<dbReference type="Pfam" id="PF04479">
    <property type="entry name" value="RTA1"/>
    <property type="match status" value="1"/>
</dbReference>
<reference evidence="6 7" key="1">
    <citation type="submission" date="2018-02" db="EMBL/GenBank/DDBJ databases">
        <title>The genomes of Aspergillus section Nigri reveals drivers in fungal speciation.</title>
        <authorList>
            <consortium name="DOE Joint Genome Institute"/>
            <person name="Vesth T.C."/>
            <person name="Nybo J."/>
            <person name="Theobald S."/>
            <person name="Brandl J."/>
            <person name="Frisvad J.C."/>
            <person name="Nielsen K.F."/>
            <person name="Lyhne E.K."/>
            <person name="Kogle M.E."/>
            <person name="Kuo A."/>
            <person name="Riley R."/>
            <person name="Clum A."/>
            <person name="Nolan M."/>
            <person name="Lipzen A."/>
            <person name="Salamov A."/>
            <person name="Henrissat B."/>
            <person name="Wiebenga A."/>
            <person name="De vries R.P."/>
            <person name="Grigoriev I.V."/>
            <person name="Mortensen U.H."/>
            <person name="Andersen M.R."/>
            <person name="Baker S.E."/>
        </authorList>
    </citation>
    <scope>NUCLEOTIDE SEQUENCE [LARGE SCALE GENOMIC DNA]</scope>
    <source>
        <strain evidence="6 7">CBS 707.79</strain>
    </source>
</reference>
<name>A0A319DUU7_9EURO</name>
<dbReference type="EMBL" id="KZ825932">
    <property type="protein sequence ID" value="PYH91878.1"/>
    <property type="molecule type" value="Genomic_DNA"/>
</dbReference>
<sequence length="51" mass="5908">SIFRLAEYTGGESSPLLQHEYYVYIFDAVLLFAVMVVFNIFYPSRINDALN</sequence>
<gene>
    <name evidence="6" type="ORF">BO71DRAFT_287640</name>
</gene>
<evidence type="ECO:0000313" key="6">
    <source>
        <dbReference type="EMBL" id="PYH91878.1"/>
    </source>
</evidence>
<dbReference type="PANTHER" id="PTHR31465">
    <property type="entry name" value="PROTEIN RTA1-RELATED"/>
    <property type="match status" value="1"/>
</dbReference>
<keyword evidence="4 5" id="KW-0472">Membrane</keyword>
<evidence type="ECO:0000256" key="5">
    <source>
        <dbReference type="SAM" id="Phobius"/>
    </source>
</evidence>
<dbReference type="Proteomes" id="UP000247810">
    <property type="component" value="Unassembled WGS sequence"/>
</dbReference>
<proteinExistence type="predicted"/>
<evidence type="ECO:0000256" key="4">
    <source>
        <dbReference type="ARBA" id="ARBA00023136"/>
    </source>
</evidence>
<dbReference type="OrthoDB" id="3358017at2759"/>
<keyword evidence="7" id="KW-1185">Reference proteome</keyword>
<dbReference type="PANTHER" id="PTHR31465:SF1">
    <property type="entry name" value="PROTEIN RTA1-RELATED"/>
    <property type="match status" value="1"/>
</dbReference>
<evidence type="ECO:0000256" key="3">
    <source>
        <dbReference type="ARBA" id="ARBA00022989"/>
    </source>
</evidence>
<organism evidence="6 7">
    <name type="scientific">Aspergillus ellipticus CBS 707.79</name>
    <dbReference type="NCBI Taxonomy" id="1448320"/>
    <lineage>
        <taxon>Eukaryota</taxon>
        <taxon>Fungi</taxon>
        <taxon>Dikarya</taxon>
        <taxon>Ascomycota</taxon>
        <taxon>Pezizomycotina</taxon>
        <taxon>Eurotiomycetes</taxon>
        <taxon>Eurotiomycetidae</taxon>
        <taxon>Eurotiales</taxon>
        <taxon>Aspergillaceae</taxon>
        <taxon>Aspergillus</taxon>
        <taxon>Aspergillus subgen. Circumdati</taxon>
    </lineage>
</organism>
<keyword evidence="2 5" id="KW-0812">Transmembrane</keyword>
<feature type="transmembrane region" description="Helical" evidence="5">
    <location>
        <begin position="21"/>
        <end position="42"/>
    </location>
</feature>
<evidence type="ECO:0000313" key="7">
    <source>
        <dbReference type="Proteomes" id="UP000247810"/>
    </source>
</evidence>
<dbReference type="InterPro" id="IPR007568">
    <property type="entry name" value="RTA1"/>
</dbReference>
<evidence type="ECO:0000256" key="2">
    <source>
        <dbReference type="ARBA" id="ARBA00022692"/>
    </source>
</evidence>
<comment type="subcellular location">
    <subcellularLocation>
        <location evidence="1">Membrane</location>
        <topology evidence="1">Multi-pass membrane protein</topology>
    </subcellularLocation>
</comment>
<protein>
    <submittedName>
        <fullName evidence="6">Uncharacterized protein</fullName>
    </submittedName>
</protein>
<evidence type="ECO:0000256" key="1">
    <source>
        <dbReference type="ARBA" id="ARBA00004141"/>
    </source>
</evidence>
<feature type="non-terminal residue" evidence="6">
    <location>
        <position position="1"/>
    </location>
</feature>
<keyword evidence="3 5" id="KW-1133">Transmembrane helix</keyword>
<dbReference type="VEuPathDB" id="FungiDB:BO71DRAFT_287640"/>
<accession>A0A319DUU7</accession>
<feature type="non-terminal residue" evidence="6">
    <location>
        <position position="51"/>
    </location>
</feature>
<dbReference type="GO" id="GO:0016020">
    <property type="term" value="C:membrane"/>
    <property type="evidence" value="ECO:0007669"/>
    <property type="project" value="UniProtKB-SubCell"/>
</dbReference>
<dbReference type="AlphaFoldDB" id="A0A319DUU7"/>